<dbReference type="Proteomes" id="UP000078200">
    <property type="component" value="Unassembled WGS sequence"/>
</dbReference>
<evidence type="ECO:0000313" key="3">
    <source>
        <dbReference type="Proteomes" id="UP000078200"/>
    </source>
</evidence>
<proteinExistence type="predicted"/>
<keyword evidence="1" id="KW-0472">Membrane</keyword>
<accession>A0A1A9UJP4</accession>
<protein>
    <submittedName>
        <fullName evidence="2">Uncharacterized protein</fullName>
    </submittedName>
</protein>
<organism evidence="2 3">
    <name type="scientific">Glossina austeni</name>
    <name type="common">Savannah tsetse fly</name>
    <dbReference type="NCBI Taxonomy" id="7395"/>
    <lineage>
        <taxon>Eukaryota</taxon>
        <taxon>Metazoa</taxon>
        <taxon>Ecdysozoa</taxon>
        <taxon>Arthropoda</taxon>
        <taxon>Hexapoda</taxon>
        <taxon>Insecta</taxon>
        <taxon>Pterygota</taxon>
        <taxon>Neoptera</taxon>
        <taxon>Endopterygota</taxon>
        <taxon>Diptera</taxon>
        <taxon>Brachycera</taxon>
        <taxon>Muscomorpha</taxon>
        <taxon>Hippoboscoidea</taxon>
        <taxon>Glossinidae</taxon>
        <taxon>Glossina</taxon>
    </lineage>
</organism>
<reference evidence="2" key="1">
    <citation type="submission" date="2020-05" db="UniProtKB">
        <authorList>
            <consortium name="EnsemblMetazoa"/>
        </authorList>
    </citation>
    <scope>IDENTIFICATION</scope>
    <source>
        <strain evidence="2">TTRI</strain>
    </source>
</reference>
<dbReference type="EnsemblMetazoa" id="GAUT007075-RA">
    <property type="protein sequence ID" value="GAUT007075-PA"/>
    <property type="gene ID" value="GAUT007075"/>
</dbReference>
<keyword evidence="1" id="KW-1133">Transmembrane helix</keyword>
<evidence type="ECO:0000313" key="2">
    <source>
        <dbReference type="EnsemblMetazoa" id="GAUT007075-PA"/>
    </source>
</evidence>
<evidence type="ECO:0000256" key="1">
    <source>
        <dbReference type="SAM" id="Phobius"/>
    </source>
</evidence>
<dbReference type="VEuPathDB" id="VectorBase:GAUT007075"/>
<keyword evidence="3" id="KW-1185">Reference proteome</keyword>
<keyword evidence="1" id="KW-0812">Transmembrane</keyword>
<name>A0A1A9UJP4_GLOAU</name>
<dbReference type="AlphaFoldDB" id="A0A1A9UJP4"/>
<sequence>MRDDVSPLQRPLDFKWNSAGSPKEQSLSSVCCDMFSPRSFCKHRPQTHSDHAVARNFLRQFCALLMSESRAFQQSVFRRLLCAATILTIVFSVVTEAAISTNNFRKKVIQDPMLSSNPFFAVIAAVSNASSRHICILCSYRRTVFSLSRASFLHQKDDDDDADDFLSIWLHMNY</sequence>
<feature type="transmembrane region" description="Helical" evidence="1">
    <location>
        <begin position="119"/>
        <end position="140"/>
    </location>
</feature>
<feature type="transmembrane region" description="Helical" evidence="1">
    <location>
        <begin position="80"/>
        <end position="99"/>
    </location>
</feature>